<gene>
    <name evidence="2" type="ORF">AAG570_008540</name>
</gene>
<dbReference type="Proteomes" id="UP001558652">
    <property type="component" value="Unassembled WGS sequence"/>
</dbReference>
<dbReference type="AlphaFoldDB" id="A0ABD0Z1X8"/>
<comment type="caution">
    <text evidence="2">The sequence shown here is derived from an EMBL/GenBank/DDBJ whole genome shotgun (WGS) entry which is preliminary data.</text>
</comment>
<feature type="region of interest" description="Disordered" evidence="1">
    <location>
        <begin position="1"/>
        <end position="29"/>
    </location>
</feature>
<reference evidence="2 3" key="1">
    <citation type="submission" date="2024-07" db="EMBL/GenBank/DDBJ databases">
        <title>Chromosome-level genome assembly of the water stick insect Ranatra chinensis (Heteroptera: Nepidae).</title>
        <authorList>
            <person name="Liu X."/>
        </authorList>
    </citation>
    <scope>NUCLEOTIDE SEQUENCE [LARGE SCALE GENOMIC DNA]</scope>
    <source>
        <strain evidence="2">Cailab_2021Rc</strain>
        <tissue evidence="2">Muscle</tissue>
    </source>
</reference>
<name>A0ABD0Z1X8_9HEMI</name>
<protein>
    <submittedName>
        <fullName evidence="2">Uncharacterized protein</fullName>
    </submittedName>
</protein>
<proteinExistence type="predicted"/>
<evidence type="ECO:0000313" key="2">
    <source>
        <dbReference type="EMBL" id="KAL1138477.1"/>
    </source>
</evidence>
<feature type="compositionally biased region" description="Low complexity" evidence="1">
    <location>
        <begin position="1"/>
        <end position="25"/>
    </location>
</feature>
<dbReference type="EMBL" id="JBFDAA010000003">
    <property type="protein sequence ID" value="KAL1138477.1"/>
    <property type="molecule type" value="Genomic_DNA"/>
</dbReference>
<organism evidence="2 3">
    <name type="scientific">Ranatra chinensis</name>
    <dbReference type="NCBI Taxonomy" id="642074"/>
    <lineage>
        <taxon>Eukaryota</taxon>
        <taxon>Metazoa</taxon>
        <taxon>Ecdysozoa</taxon>
        <taxon>Arthropoda</taxon>
        <taxon>Hexapoda</taxon>
        <taxon>Insecta</taxon>
        <taxon>Pterygota</taxon>
        <taxon>Neoptera</taxon>
        <taxon>Paraneoptera</taxon>
        <taxon>Hemiptera</taxon>
        <taxon>Heteroptera</taxon>
        <taxon>Panheteroptera</taxon>
        <taxon>Nepomorpha</taxon>
        <taxon>Nepidae</taxon>
        <taxon>Ranatrinae</taxon>
        <taxon>Ranatra</taxon>
    </lineage>
</organism>
<evidence type="ECO:0000313" key="3">
    <source>
        <dbReference type="Proteomes" id="UP001558652"/>
    </source>
</evidence>
<accession>A0ABD0Z1X8</accession>
<keyword evidence="3" id="KW-1185">Reference proteome</keyword>
<sequence>MTTPSSASAGTRSKSTATTSASATTRPPPIHVFEGSDFEGLCYSLEALVGSDGFTCRSRVHDIVIAPSTPDGYRVLIRYLAENNVSYHTYQLQSERSYRVVMRGLNHCAPVGRIRTDIENLGRVAQYSVPGARSTSTLKATVTAPRAVSVVVGARVLDVPENQGNAGYLCPLWGRPSGQLQGLPGLRAPHLLQFTGATSLTSPKGNP</sequence>
<evidence type="ECO:0000256" key="1">
    <source>
        <dbReference type="SAM" id="MobiDB-lite"/>
    </source>
</evidence>